<evidence type="ECO:0000256" key="3">
    <source>
        <dbReference type="ARBA" id="ARBA00022448"/>
    </source>
</evidence>
<dbReference type="OMA" id="YWWGYES"/>
<evidence type="ECO:0000256" key="2">
    <source>
        <dbReference type="ARBA" id="ARBA00006375"/>
    </source>
</evidence>
<feature type="transmembrane region" description="Helical" evidence="12">
    <location>
        <begin position="179"/>
        <end position="204"/>
    </location>
</feature>
<dbReference type="InterPro" id="IPR045315">
    <property type="entry name" value="Mtm1-like"/>
</dbReference>
<dbReference type="SUPFAM" id="SSF103506">
    <property type="entry name" value="Mitochondrial carrier"/>
    <property type="match status" value="1"/>
</dbReference>
<dbReference type="PANTHER" id="PTHR45760:SF2">
    <property type="entry name" value="FI19922P1-RELATED"/>
    <property type="match status" value="1"/>
</dbReference>
<evidence type="ECO:0000313" key="13">
    <source>
        <dbReference type="EnsemblMetazoa" id="XP_024086319.1"/>
    </source>
</evidence>
<organism evidence="13 14">
    <name type="scientific">Cimex lectularius</name>
    <name type="common">Bed bug</name>
    <name type="synonym">Acanthia lectularia</name>
    <dbReference type="NCBI Taxonomy" id="79782"/>
    <lineage>
        <taxon>Eukaryota</taxon>
        <taxon>Metazoa</taxon>
        <taxon>Ecdysozoa</taxon>
        <taxon>Arthropoda</taxon>
        <taxon>Hexapoda</taxon>
        <taxon>Insecta</taxon>
        <taxon>Pterygota</taxon>
        <taxon>Neoptera</taxon>
        <taxon>Paraneoptera</taxon>
        <taxon>Hemiptera</taxon>
        <taxon>Heteroptera</taxon>
        <taxon>Panheteroptera</taxon>
        <taxon>Cimicomorpha</taxon>
        <taxon>Cimicidae</taxon>
        <taxon>Cimex</taxon>
    </lineage>
</organism>
<dbReference type="EnsemblMetazoa" id="XM_024230551.1">
    <property type="protein sequence ID" value="XP_024086319.1"/>
    <property type="gene ID" value="LOC106664640"/>
</dbReference>
<evidence type="ECO:0000256" key="5">
    <source>
        <dbReference type="ARBA" id="ARBA00022737"/>
    </source>
</evidence>
<keyword evidence="5" id="KW-0677">Repeat</keyword>
<comment type="subcellular location">
    <subcellularLocation>
        <location evidence="1">Mitochondrion inner membrane</location>
        <topology evidence="1">Multi-pass membrane protein</topology>
    </subcellularLocation>
</comment>
<feature type="transmembrane region" description="Helical" evidence="12">
    <location>
        <begin position="137"/>
        <end position="159"/>
    </location>
</feature>
<protein>
    <recommendedName>
        <fullName evidence="15">Mitochondrial carrier protein</fullName>
    </recommendedName>
</protein>
<dbReference type="Pfam" id="PF00153">
    <property type="entry name" value="Mito_carr"/>
    <property type="match status" value="4"/>
</dbReference>
<evidence type="ECO:0000256" key="1">
    <source>
        <dbReference type="ARBA" id="ARBA00004448"/>
    </source>
</evidence>
<comment type="similarity">
    <text evidence="2 11">Belongs to the mitochondrial carrier (TC 2.A.29) family.</text>
</comment>
<evidence type="ECO:0000256" key="10">
    <source>
        <dbReference type="PROSITE-ProRule" id="PRU00282"/>
    </source>
</evidence>
<evidence type="ECO:0000256" key="8">
    <source>
        <dbReference type="ARBA" id="ARBA00023128"/>
    </source>
</evidence>
<dbReference type="InterPro" id="IPR018108">
    <property type="entry name" value="MCP_transmembrane"/>
</dbReference>
<name>A0A8I6TLC1_CIMLE</name>
<keyword evidence="3 11" id="KW-0813">Transport</keyword>
<feature type="repeat" description="Solcar" evidence="10">
    <location>
        <begin position="178"/>
        <end position="262"/>
    </location>
</feature>
<dbReference type="GO" id="GO:0005743">
    <property type="term" value="C:mitochondrial inner membrane"/>
    <property type="evidence" value="ECO:0007669"/>
    <property type="project" value="UniProtKB-SubCell"/>
</dbReference>
<evidence type="ECO:0000256" key="12">
    <source>
        <dbReference type="SAM" id="Phobius"/>
    </source>
</evidence>
<keyword evidence="14" id="KW-1185">Reference proteome</keyword>
<dbReference type="PANTHER" id="PTHR45760">
    <property type="entry name" value="FI19922P1-RELATED"/>
    <property type="match status" value="1"/>
</dbReference>
<sequence length="388" mass="43901">MVLEGFGAKQPCCDCELTPEDPQFRITPTQQMAAACSGALITSLFVTPLDVVKIRLQAQQKTLLTNKCFLYCNGLMDHLCTCVNGNGTQDYWYKRPSHFNGTIVSSQNRLRPARVKTPLRFQDAFVKIAKTEGVQSLWSGLSPTLVLALPATVVYFVTYEQLRIRLVDWSQKERNEPQPIWAPLIAGCTARLWAATIVSPLELIRTKMQSKRLSYLEMHEAIKALIKYHGWQGLWKGIGPTLLRDVPFSGIYWVTYEKFKTLNRSKQTNFAFCFLGGSIAGSLAAFVTTPFDVVKTYRQIEMAEKEIITGRYVVSEPPSLSKKSTYSVMSNIYRRNGLSGLFTGLMPRIIKVAPACAIMVATFEYGKQFFQNHNMNEYKKNHKHNHAV</sequence>
<proteinExistence type="inferred from homology"/>
<feature type="repeat" description="Solcar" evidence="10">
    <location>
        <begin position="26"/>
        <end position="165"/>
    </location>
</feature>
<reference evidence="13" key="1">
    <citation type="submission" date="2022-01" db="UniProtKB">
        <authorList>
            <consortium name="EnsemblMetazoa"/>
        </authorList>
    </citation>
    <scope>IDENTIFICATION</scope>
</reference>
<dbReference type="Proteomes" id="UP000494040">
    <property type="component" value="Unassembled WGS sequence"/>
</dbReference>
<evidence type="ECO:0000313" key="14">
    <source>
        <dbReference type="Proteomes" id="UP000494040"/>
    </source>
</evidence>
<evidence type="ECO:0000256" key="7">
    <source>
        <dbReference type="ARBA" id="ARBA00022989"/>
    </source>
</evidence>
<dbReference type="Gene3D" id="1.50.40.10">
    <property type="entry name" value="Mitochondrial carrier domain"/>
    <property type="match status" value="2"/>
</dbReference>
<dbReference type="PROSITE" id="PS50920">
    <property type="entry name" value="SOLCAR"/>
    <property type="match status" value="3"/>
</dbReference>
<keyword evidence="6" id="KW-0999">Mitochondrion inner membrane</keyword>
<feature type="repeat" description="Solcar" evidence="10">
    <location>
        <begin position="268"/>
        <end position="369"/>
    </location>
</feature>
<evidence type="ECO:0000256" key="4">
    <source>
        <dbReference type="ARBA" id="ARBA00022692"/>
    </source>
</evidence>
<evidence type="ECO:0000256" key="11">
    <source>
        <dbReference type="RuleBase" id="RU000488"/>
    </source>
</evidence>
<keyword evidence="4 10" id="KW-0812">Transmembrane</keyword>
<dbReference type="OrthoDB" id="1747031at2759"/>
<accession>A0A8I6TLC1</accession>
<dbReference type="RefSeq" id="XP_024086319.1">
    <property type="nucleotide sequence ID" value="XM_024230551.1"/>
</dbReference>
<dbReference type="InterPro" id="IPR023395">
    <property type="entry name" value="MCP_dom_sf"/>
</dbReference>
<keyword evidence="9 10" id="KW-0472">Membrane</keyword>
<evidence type="ECO:0000256" key="6">
    <source>
        <dbReference type="ARBA" id="ARBA00022792"/>
    </source>
</evidence>
<dbReference type="GeneID" id="106664640"/>
<keyword evidence="8" id="KW-0496">Mitochondrion</keyword>
<evidence type="ECO:0008006" key="15">
    <source>
        <dbReference type="Google" id="ProtNLM"/>
    </source>
</evidence>
<keyword evidence="7 12" id="KW-1133">Transmembrane helix</keyword>
<feature type="transmembrane region" description="Helical" evidence="12">
    <location>
        <begin position="270"/>
        <end position="291"/>
    </location>
</feature>
<dbReference type="AlphaFoldDB" id="A0A8I6TLC1"/>
<evidence type="ECO:0000256" key="9">
    <source>
        <dbReference type="ARBA" id="ARBA00023136"/>
    </source>
</evidence>
<dbReference type="GO" id="GO:1990542">
    <property type="term" value="P:mitochondrial transmembrane transport"/>
    <property type="evidence" value="ECO:0007669"/>
    <property type="project" value="InterPro"/>
</dbReference>